<sequence>MYRHIMRTSCQPSVAAKYEFSRNNVFQLLEASSVEVSVKLRKVSNMSSKSQRLEIAGDLCVVDEAHSPFLHTIQHPQRMFGCKSLYMETIFQSRLNLPLI</sequence>
<gene>
    <name evidence="1" type="ORF">HHI36_000265</name>
</gene>
<name>A0ABD2P4D8_9CUCU</name>
<keyword evidence="2" id="KW-1185">Reference proteome</keyword>
<evidence type="ECO:0000313" key="1">
    <source>
        <dbReference type="EMBL" id="KAL3285738.1"/>
    </source>
</evidence>
<proteinExistence type="predicted"/>
<accession>A0ABD2P4D8</accession>
<protein>
    <submittedName>
        <fullName evidence="1">Uncharacterized protein</fullName>
    </submittedName>
</protein>
<dbReference type="EMBL" id="JABFTP020000185">
    <property type="protein sequence ID" value="KAL3285738.1"/>
    <property type="molecule type" value="Genomic_DNA"/>
</dbReference>
<evidence type="ECO:0000313" key="2">
    <source>
        <dbReference type="Proteomes" id="UP001516400"/>
    </source>
</evidence>
<reference evidence="1 2" key="1">
    <citation type="journal article" date="2021" name="BMC Biol.">
        <title>Horizontally acquired antibacterial genes associated with adaptive radiation of ladybird beetles.</title>
        <authorList>
            <person name="Li H.S."/>
            <person name="Tang X.F."/>
            <person name="Huang Y.H."/>
            <person name="Xu Z.Y."/>
            <person name="Chen M.L."/>
            <person name="Du X.Y."/>
            <person name="Qiu B.Y."/>
            <person name="Chen P.T."/>
            <person name="Zhang W."/>
            <person name="Slipinski A."/>
            <person name="Escalona H.E."/>
            <person name="Waterhouse R.M."/>
            <person name="Zwick A."/>
            <person name="Pang H."/>
        </authorList>
    </citation>
    <scope>NUCLEOTIDE SEQUENCE [LARGE SCALE GENOMIC DNA]</scope>
    <source>
        <strain evidence="1">SYSU2018</strain>
    </source>
</reference>
<dbReference type="AlphaFoldDB" id="A0ABD2P4D8"/>
<dbReference type="Proteomes" id="UP001516400">
    <property type="component" value="Unassembled WGS sequence"/>
</dbReference>
<comment type="caution">
    <text evidence="1">The sequence shown here is derived from an EMBL/GenBank/DDBJ whole genome shotgun (WGS) entry which is preliminary data.</text>
</comment>
<organism evidence="1 2">
    <name type="scientific">Cryptolaemus montrouzieri</name>
    <dbReference type="NCBI Taxonomy" id="559131"/>
    <lineage>
        <taxon>Eukaryota</taxon>
        <taxon>Metazoa</taxon>
        <taxon>Ecdysozoa</taxon>
        <taxon>Arthropoda</taxon>
        <taxon>Hexapoda</taxon>
        <taxon>Insecta</taxon>
        <taxon>Pterygota</taxon>
        <taxon>Neoptera</taxon>
        <taxon>Endopterygota</taxon>
        <taxon>Coleoptera</taxon>
        <taxon>Polyphaga</taxon>
        <taxon>Cucujiformia</taxon>
        <taxon>Coccinelloidea</taxon>
        <taxon>Coccinellidae</taxon>
        <taxon>Scymninae</taxon>
        <taxon>Scymnini</taxon>
        <taxon>Cryptolaemus</taxon>
    </lineage>
</organism>